<comment type="similarity">
    <text evidence="4">Belongs to the gamma-BBH/TMLD family.</text>
</comment>
<evidence type="ECO:0000313" key="19">
    <source>
        <dbReference type="EMBL" id="MBY84258.1"/>
    </source>
</evidence>
<evidence type="ECO:0000256" key="14">
    <source>
        <dbReference type="ARBA" id="ARBA00032283"/>
    </source>
</evidence>
<evidence type="ECO:0000256" key="7">
    <source>
        <dbReference type="ARBA" id="ARBA00022723"/>
    </source>
</evidence>
<proteinExistence type="inferred from homology"/>
<reference evidence="21" key="2">
    <citation type="submission" date="2025-04" db="UniProtKB">
        <authorList>
            <consortium name="RefSeq"/>
        </authorList>
    </citation>
    <scope>IDENTIFICATION</scope>
    <source>
        <tissue evidence="21">Whole body</tissue>
    </source>
</reference>
<keyword evidence="7" id="KW-0479">Metal-binding</keyword>
<dbReference type="InterPro" id="IPR042098">
    <property type="entry name" value="TauD-like_sf"/>
</dbReference>
<dbReference type="Pfam" id="PF02668">
    <property type="entry name" value="TauD"/>
    <property type="match status" value="1"/>
</dbReference>
<comment type="function">
    <text evidence="15">Converts trimethyllysine (TML) into hydroxytrimethyllysine (HTML).</text>
</comment>
<evidence type="ECO:0000256" key="10">
    <source>
        <dbReference type="ARBA" id="ARBA00023002"/>
    </source>
</evidence>
<keyword evidence="11" id="KW-0408">Iron</keyword>
<evidence type="ECO:0000256" key="2">
    <source>
        <dbReference type="ARBA" id="ARBA00001961"/>
    </source>
</evidence>
<evidence type="ECO:0000256" key="11">
    <source>
        <dbReference type="ARBA" id="ARBA00023004"/>
    </source>
</evidence>
<dbReference type="InterPro" id="IPR003819">
    <property type="entry name" value="TauD/TfdA-like"/>
</dbReference>
<dbReference type="GO" id="GO:0045329">
    <property type="term" value="P:carnitine biosynthetic process"/>
    <property type="evidence" value="ECO:0007669"/>
    <property type="project" value="UniProtKB-UniPathway"/>
</dbReference>
<evidence type="ECO:0000256" key="8">
    <source>
        <dbReference type="ARBA" id="ARBA00022873"/>
    </source>
</evidence>
<evidence type="ECO:0000256" key="12">
    <source>
        <dbReference type="ARBA" id="ARBA00030363"/>
    </source>
</evidence>
<comment type="cofactor">
    <cofactor evidence="1">
        <name>Fe(2+)</name>
        <dbReference type="ChEBI" id="CHEBI:29033"/>
    </cofactor>
</comment>
<evidence type="ECO:0000256" key="6">
    <source>
        <dbReference type="ARBA" id="ARBA00016835"/>
    </source>
</evidence>
<dbReference type="RefSeq" id="XP_025414194.1">
    <property type="nucleotide sequence ID" value="XM_025558409.1"/>
</dbReference>
<evidence type="ECO:0000256" key="1">
    <source>
        <dbReference type="ARBA" id="ARBA00001954"/>
    </source>
</evidence>
<dbReference type="InterPro" id="IPR038492">
    <property type="entry name" value="GBBH-like_N_sf"/>
</dbReference>
<accession>A0A2S2R2N2</accession>
<dbReference type="GO" id="GO:0005739">
    <property type="term" value="C:mitochondrion"/>
    <property type="evidence" value="ECO:0007669"/>
    <property type="project" value="TreeGrafter"/>
</dbReference>
<dbReference type="SUPFAM" id="SSF51197">
    <property type="entry name" value="Clavaminate synthase-like"/>
    <property type="match status" value="1"/>
</dbReference>
<dbReference type="GO" id="GO:0005506">
    <property type="term" value="F:iron ion binding"/>
    <property type="evidence" value="ECO:0007669"/>
    <property type="project" value="InterPro"/>
</dbReference>
<dbReference type="Pfam" id="PF06155">
    <property type="entry name" value="GBBH-like_N"/>
    <property type="match status" value="1"/>
</dbReference>
<dbReference type="AlphaFoldDB" id="A0A2S2R2N2"/>
<evidence type="ECO:0000256" key="9">
    <source>
        <dbReference type="ARBA" id="ARBA00022964"/>
    </source>
</evidence>
<evidence type="ECO:0000256" key="5">
    <source>
        <dbReference type="ARBA" id="ARBA00012267"/>
    </source>
</evidence>
<dbReference type="FunFam" id="3.30.2020.30:FF:000002">
    <property type="entry name" value="Putative gamma-butyrobetaine dioxygenase"/>
    <property type="match status" value="1"/>
</dbReference>
<dbReference type="InterPro" id="IPR050411">
    <property type="entry name" value="AlphaKG_dependent_hydroxylases"/>
</dbReference>
<evidence type="ECO:0000256" key="4">
    <source>
        <dbReference type="ARBA" id="ARBA00008654"/>
    </source>
</evidence>
<dbReference type="PANTHER" id="PTHR10696:SF51">
    <property type="entry name" value="TRIMETHYLLYSINE DIOXYGENASE, MITOCHONDRIAL"/>
    <property type="match status" value="1"/>
</dbReference>
<feature type="domain" description="TauD/TfdA-like" evidence="17">
    <location>
        <begin position="104"/>
        <end position="339"/>
    </location>
</feature>
<dbReference type="EC" id="1.14.11.8" evidence="5"/>
<dbReference type="UniPathway" id="UPA00118"/>
<dbReference type="OrthoDB" id="408743at2759"/>
<comment type="catalytic activity">
    <reaction evidence="16">
        <text>N(6),N(6),N(6)-trimethyl-L-lysine + 2-oxoglutarate + O2 = (3S)-3-hydroxy-N(6),N(6),N(6)-trimethyl-L-lysine + succinate + CO2</text>
        <dbReference type="Rhea" id="RHEA:14181"/>
        <dbReference type="ChEBI" id="CHEBI:15379"/>
        <dbReference type="ChEBI" id="CHEBI:16526"/>
        <dbReference type="ChEBI" id="CHEBI:16810"/>
        <dbReference type="ChEBI" id="CHEBI:30031"/>
        <dbReference type="ChEBI" id="CHEBI:58100"/>
        <dbReference type="ChEBI" id="CHEBI:141499"/>
        <dbReference type="EC" id="1.14.11.8"/>
    </reaction>
</comment>
<evidence type="ECO:0000313" key="21">
    <source>
        <dbReference type="RefSeq" id="XP_025414194.1"/>
    </source>
</evidence>
<reference evidence="19" key="1">
    <citation type="submission" date="2018-04" db="EMBL/GenBank/DDBJ databases">
        <title>Transcriptome assembly of Sipha flava.</title>
        <authorList>
            <person name="Scully E.D."/>
            <person name="Geib S.M."/>
            <person name="Palmer N.A."/>
            <person name="Koch K."/>
            <person name="Bradshaw J."/>
            <person name="Heng-Moss T."/>
            <person name="Sarath G."/>
        </authorList>
    </citation>
    <scope>NUCLEOTIDE SEQUENCE</scope>
</reference>
<evidence type="ECO:0000256" key="15">
    <source>
        <dbReference type="ARBA" id="ARBA00046008"/>
    </source>
</evidence>
<feature type="domain" description="Gamma-butyrobetaine hydroxylase-like N-terminal" evidence="18">
    <location>
        <begin position="10"/>
        <end position="77"/>
    </location>
</feature>
<organism evidence="19">
    <name type="scientific">Sipha flava</name>
    <name type="common">yellow sugarcane aphid</name>
    <dbReference type="NCBI Taxonomy" id="143950"/>
    <lineage>
        <taxon>Eukaryota</taxon>
        <taxon>Metazoa</taxon>
        <taxon>Ecdysozoa</taxon>
        <taxon>Arthropoda</taxon>
        <taxon>Hexapoda</taxon>
        <taxon>Insecta</taxon>
        <taxon>Pterygota</taxon>
        <taxon>Neoptera</taxon>
        <taxon>Paraneoptera</taxon>
        <taxon>Hemiptera</taxon>
        <taxon>Sternorrhyncha</taxon>
        <taxon>Aphidomorpha</taxon>
        <taxon>Aphidoidea</taxon>
        <taxon>Aphididae</taxon>
        <taxon>Sipha</taxon>
    </lineage>
</organism>
<dbReference type="Gene3D" id="3.60.130.10">
    <property type="entry name" value="Clavaminate synthase-like"/>
    <property type="match status" value="1"/>
</dbReference>
<keyword evidence="8" id="KW-0124">Carnitine biosynthesis</keyword>
<protein>
    <recommendedName>
        <fullName evidence="6">Trimethyllysine dioxygenase, mitochondrial</fullName>
        <ecNumber evidence="5">1.14.11.8</ecNumber>
    </recommendedName>
    <alternativeName>
        <fullName evidence="13">Epsilon-trimethyllysine 2-oxoglutarate dioxygenase</fullName>
    </alternativeName>
    <alternativeName>
        <fullName evidence="12">TML hydroxylase</fullName>
    </alternativeName>
    <alternativeName>
        <fullName evidence="14">TML-alpha-ketoglutarate dioxygenase</fullName>
    </alternativeName>
</protein>
<evidence type="ECO:0000259" key="17">
    <source>
        <dbReference type="Pfam" id="PF02668"/>
    </source>
</evidence>
<dbReference type="InterPro" id="IPR012776">
    <property type="entry name" value="Trimethyllysine_dOase"/>
</dbReference>
<keyword evidence="10" id="KW-0560">Oxidoreductase</keyword>
<sequence length="356" mass="41528">MTVQLKIGNRNISINVIWLRDNCRCTECYDHQNKNKKTTIQQFLEKMNVKIQDYIQDDNNINIKWSDGHKSTYCTEWVIDMWTGKKIQIKPYSCTGEELEKLPAKISYNDLTEKEGQKKLIKSIIKYGIGIIKDVEPTLEATEKLVRFIAQPQQTIYGTMWTVGSNEIHQDPAYSNCPLIVHNDTTYFSESTGLQVFHMLKRDINGKGGLSTTVDGFKVAEILRQENPLHFKNLTEIEIETEYMEPGQYLKWTGPVIKINHNTNEITQIRFNIYDRSPQPSDRMNEFYESYAHFVEILKRKELYWNHSLQPGTVVIYNNWRILHGRTSFTGERIFGGCYISMSEFLSKARVLQLIS</sequence>
<name>A0A2S2R2N2_9HEMI</name>
<dbReference type="GO" id="GO:0050353">
    <property type="term" value="F:trimethyllysine dioxygenase activity"/>
    <property type="evidence" value="ECO:0007669"/>
    <property type="project" value="UniProtKB-EC"/>
</dbReference>
<dbReference type="NCBIfam" id="TIGR02410">
    <property type="entry name" value="carnitine_TMLD"/>
    <property type="match status" value="1"/>
</dbReference>
<dbReference type="Proteomes" id="UP000694846">
    <property type="component" value="Unplaced"/>
</dbReference>
<comment type="pathway">
    <text evidence="3">Amine and polyamine biosynthesis; carnitine biosynthesis.</text>
</comment>
<keyword evidence="9 19" id="KW-0223">Dioxygenase</keyword>
<evidence type="ECO:0000256" key="3">
    <source>
        <dbReference type="ARBA" id="ARBA00005022"/>
    </source>
</evidence>
<evidence type="ECO:0000256" key="16">
    <source>
        <dbReference type="ARBA" id="ARBA00049334"/>
    </source>
</evidence>
<gene>
    <name evidence="19" type="primary">Tmlhe</name>
    <name evidence="21" type="synonym">LOC112686211</name>
    <name evidence="19" type="ORF">g.95862</name>
</gene>
<comment type="cofactor">
    <cofactor evidence="2">
        <name>L-ascorbate</name>
        <dbReference type="ChEBI" id="CHEBI:38290"/>
    </cofactor>
</comment>
<dbReference type="EMBL" id="GGMS01015055">
    <property type="protein sequence ID" value="MBY84258.1"/>
    <property type="molecule type" value="Transcribed_RNA"/>
</dbReference>
<dbReference type="PANTHER" id="PTHR10696">
    <property type="entry name" value="GAMMA-BUTYROBETAINE HYDROXYLASE-RELATED"/>
    <property type="match status" value="1"/>
</dbReference>
<evidence type="ECO:0000259" key="18">
    <source>
        <dbReference type="Pfam" id="PF06155"/>
    </source>
</evidence>
<evidence type="ECO:0000256" key="13">
    <source>
        <dbReference type="ARBA" id="ARBA00031778"/>
    </source>
</evidence>
<dbReference type="InterPro" id="IPR010376">
    <property type="entry name" value="GBBH-like_N"/>
</dbReference>
<evidence type="ECO:0000313" key="20">
    <source>
        <dbReference type="Proteomes" id="UP000694846"/>
    </source>
</evidence>
<keyword evidence="20" id="KW-1185">Reference proteome</keyword>
<dbReference type="Gene3D" id="3.30.2020.30">
    <property type="match status" value="1"/>
</dbReference>